<proteinExistence type="predicted"/>
<gene>
    <name evidence="1" type="ORF">S01H1_80624</name>
</gene>
<dbReference type="AlphaFoldDB" id="X0YQ51"/>
<comment type="caution">
    <text evidence="1">The sequence shown here is derived from an EMBL/GenBank/DDBJ whole genome shotgun (WGS) entry which is preliminary data.</text>
</comment>
<dbReference type="EMBL" id="BARS01054465">
    <property type="protein sequence ID" value="GAG49002.1"/>
    <property type="molecule type" value="Genomic_DNA"/>
</dbReference>
<reference evidence="1" key="1">
    <citation type="journal article" date="2014" name="Front. Microbiol.">
        <title>High frequency of phylogenetically diverse reductive dehalogenase-homologous genes in deep subseafloor sedimentary metagenomes.</title>
        <authorList>
            <person name="Kawai M."/>
            <person name="Futagami T."/>
            <person name="Toyoda A."/>
            <person name="Takaki Y."/>
            <person name="Nishi S."/>
            <person name="Hori S."/>
            <person name="Arai W."/>
            <person name="Tsubouchi T."/>
            <person name="Morono Y."/>
            <person name="Uchiyama I."/>
            <person name="Ito T."/>
            <person name="Fujiyama A."/>
            <person name="Inagaki F."/>
            <person name="Takami H."/>
        </authorList>
    </citation>
    <scope>NUCLEOTIDE SEQUENCE</scope>
    <source>
        <strain evidence="1">Expedition CK06-06</strain>
    </source>
</reference>
<evidence type="ECO:0000313" key="1">
    <source>
        <dbReference type="EMBL" id="GAG49002.1"/>
    </source>
</evidence>
<name>X0YQ51_9ZZZZ</name>
<accession>X0YQ51</accession>
<sequence>MSKKKIEKPKKEIPFLPVLDDITTTMKIKNNLDHNSIGELSIVDTKALVNILSKWIDYFELQIDEDGNAGRITLIEEGEFPHERDYAIRRGAEIEGICKFLRFFTNKIFRCPRCKKMLDVYRDDISCPFCYFTFEEKNKC</sequence>
<organism evidence="1">
    <name type="scientific">marine sediment metagenome</name>
    <dbReference type="NCBI Taxonomy" id="412755"/>
    <lineage>
        <taxon>unclassified sequences</taxon>
        <taxon>metagenomes</taxon>
        <taxon>ecological metagenomes</taxon>
    </lineage>
</organism>
<protein>
    <submittedName>
        <fullName evidence="1">Uncharacterized protein</fullName>
    </submittedName>
</protein>